<dbReference type="AlphaFoldDB" id="A0A132BAL3"/>
<dbReference type="InParanoid" id="A0A132BAL3"/>
<dbReference type="Proteomes" id="UP000070700">
    <property type="component" value="Unassembled WGS sequence"/>
</dbReference>
<name>A0A132BAL3_MOLSC</name>
<reference evidence="3 4" key="1">
    <citation type="submission" date="2015-10" db="EMBL/GenBank/DDBJ databases">
        <title>Full genome of DAOMC 229536 Phialocephala scopiformis, a fungal endophyte of spruce producing the potent anti-insectan compound rugulosin.</title>
        <authorList>
            <consortium name="DOE Joint Genome Institute"/>
            <person name="Walker A.K."/>
            <person name="Frasz S.L."/>
            <person name="Seifert K.A."/>
            <person name="Miller J.D."/>
            <person name="Mondo S.J."/>
            <person name="Labutti K."/>
            <person name="Lipzen A."/>
            <person name="Dockter R."/>
            <person name="Kennedy M."/>
            <person name="Grigoriev I.V."/>
            <person name="Spatafora J.W."/>
        </authorList>
    </citation>
    <scope>NUCLEOTIDE SEQUENCE [LARGE SCALE GENOMIC DNA]</scope>
    <source>
        <strain evidence="3 4">CBS 120377</strain>
    </source>
</reference>
<proteinExistence type="predicted"/>
<evidence type="ECO:0000256" key="1">
    <source>
        <dbReference type="SAM" id="MobiDB-lite"/>
    </source>
</evidence>
<feature type="domain" description="2EXR" evidence="2">
    <location>
        <begin position="4"/>
        <end position="152"/>
    </location>
</feature>
<evidence type="ECO:0000313" key="4">
    <source>
        <dbReference type="Proteomes" id="UP000070700"/>
    </source>
</evidence>
<protein>
    <recommendedName>
        <fullName evidence="2">2EXR domain-containing protein</fullName>
    </recommendedName>
</protein>
<dbReference type="OrthoDB" id="3473589at2759"/>
<feature type="region of interest" description="Disordered" evidence="1">
    <location>
        <begin position="55"/>
        <end position="75"/>
    </location>
</feature>
<organism evidence="3 4">
    <name type="scientific">Mollisia scopiformis</name>
    <name type="common">Conifer needle endophyte fungus</name>
    <name type="synonym">Phialocephala scopiformis</name>
    <dbReference type="NCBI Taxonomy" id="149040"/>
    <lineage>
        <taxon>Eukaryota</taxon>
        <taxon>Fungi</taxon>
        <taxon>Dikarya</taxon>
        <taxon>Ascomycota</taxon>
        <taxon>Pezizomycotina</taxon>
        <taxon>Leotiomycetes</taxon>
        <taxon>Helotiales</taxon>
        <taxon>Mollisiaceae</taxon>
        <taxon>Mollisia</taxon>
    </lineage>
</organism>
<keyword evidence="4" id="KW-1185">Reference proteome</keyword>
<dbReference type="PANTHER" id="PTHR35910:SF6">
    <property type="entry name" value="2EXR DOMAIN-CONTAINING PROTEIN"/>
    <property type="match status" value="1"/>
</dbReference>
<sequence length="331" mass="38665">MEEFEFFPELPKELRLLIWETALGLEEPRIVSIQQKCLKKTIGAWEKENNAIWPPLDRRTHPRQAGRAERTGYASKAQLEEQGRRARGWISKLSGRSYKKASLMGVACNTPPPSLLLVSHEARDVALKRYSLILACPQSNPETYFDFTLDTLYMTWRNFNRYRLKPTSPAPQLDVWNGFIDFDNLFKVERLAIQVISSRKTHFDEKRVAEVLRVFPSVKQLSLVAQHYHDSNLSALEQSDLCLTDDPIDVEEAFNAYHNFEYNEDEFHSYYGFWTLPVIQESTLLPRKTRAELEELQKDCERTIGEIDERIAEAEEGMWDNEYDMYEPNSE</sequence>
<dbReference type="Pfam" id="PF20150">
    <property type="entry name" value="2EXR"/>
    <property type="match status" value="1"/>
</dbReference>
<dbReference type="KEGG" id="psco:LY89DRAFT_788279"/>
<evidence type="ECO:0000313" key="3">
    <source>
        <dbReference type="EMBL" id="KUJ09418.1"/>
    </source>
</evidence>
<gene>
    <name evidence="3" type="ORF">LY89DRAFT_788279</name>
</gene>
<dbReference type="GeneID" id="28832882"/>
<dbReference type="InterPro" id="IPR045518">
    <property type="entry name" value="2EXR"/>
</dbReference>
<dbReference type="PANTHER" id="PTHR35910">
    <property type="entry name" value="2EXR DOMAIN-CONTAINING PROTEIN"/>
    <property type="match status" value="1"/>
</dbReference>
<dbReference type="RefSeq" id="XP_018063773.1">
    <property type="nucleotide sequence ID" value="XM_018223156.1"/>
</dbReference>
<accession>A0A132BAL3</accession>
<evidence type="ECO:0000259" key="2">
    <source>
        <dbReference type="Pfam" id="PF20150"/>
    </source>
</evidence>
<dbReference type="EMBL" id="KQ947432">
    <property type="protein sequence ID" value="KUJ09418.1"/>
    <property type="molecule type" value="Genomic_DNA"/>
</dbReference>